<gene>
    <name evidence="1" type="ORF">PG994_003904</name>
</gene>
<dbReference type="RefSeq" id="XP_066719591.1">
    <property type="nucleotide sequence ID" value="XM_066855313.1"/>
</dbReference>
<evidence type="ECO:0000313" key="2">
    <source>
        <dbReference type="Proteomes" id="UP001480595"/>
    </source>
</evidence>
<sequence>MIVRGRLSPQGQVVELKTSKSLTLSPLDTDYWMPKLWAGCIRYLLTGRHSDGTFDEVAFRDLWDHISNWNARVETQDALGRLIMLIPALKAAVQATRHGQAVLIFREEPDGEVDVHDAGQRVGLVSHAMAKKFWGSPR</sequence>
<protein>
    <submittedName>
        <fullName evidence="1">Uncharacterized protein</fullName>
    </submittedName>
</protein>
<name>A0ABR1VZJ0_9PEZI</name>
<comment type="caution">
    <text evidence="1">The sequence shown here is derived from an EMBL/GenBank/DDBJ whole genome shotgun (WGS) entry which is preliminary data.</text>
</comment>
<organism evidence="1 2">
    <name type="scientific">Apiospora phragmitis</name>
    <dbReference type="NCBI Taxonomy" id="2905665"/>
    <lineage>
        <taxon>Eukaryota</taxon>
        <taxon>Fungi</taxon>
        <taxon>Dikarya</taxon>
        <taxon>Ascomycota</taxon>
        <taxon>Pezizomycotina</taxon>
        <taxon>Sordariomycetes</taxon>
        <taxon>Xylariomycetidae</taxon>
        <taxon>Amphisphaeriales</taxon>
        <taxon>Apiosporaceae</taxon>
        <taxon>Apiospora</taxon>
    </lineage>
</organism>
<proteinExistence type="predicted"/>
<dbReference type="GeneID" id="92088376"/>
<accession>A0ABR1VZJ0</accession>
<evidence type="ECO:0000313" key="1">
    <source>
        <dbReference type="EMBL" id="KAK8076632.1"/>
    </source>
</evidence>
<dbReference type="EMBL" id="JAQQWL010000004">
    <property type="protein sequence ID" value="KAK8076632.1"/>
    <property type="molecule type" value="Genomic_DNA"/>
</dbReference>
<keyword evidence="2" id="KW-1185">Reference proteome</keyword>
<reference evidence="1 2" key="1">
    <citation type="submission" date="2023-01" db="EMBL/GenBank/DDBJ databases">
        <title>Analysis of 21 Apiospora genomes using comparative genomics revels a genus with tremendous synthesis potential of carbohydrate active enzymes and secondary metabolites.</title>
        <authorList>
            <person name="Sorensen T."/>
        </authorList>
    </citation>
    <scope>NUCLEOTIDE SEQUENCE [LARGE SCALE GENOMIC DNA]</scope>
    <source>
        <strain evidence="1 2">CBS 135458</strain>
    </source>
</reference>
<dbReference type="Proteomes" id="UP001480595">
    <property type="component" value="Unassembled WGS sequence"/>
</dbReference>